<dbReference type="InterPro" id="IPR013785">
    <property type="entry name" value="Aldolase_TIM"/>
</dbReference>
<evidence type="ECO:0000256" key="11">
    <source>
        <dbReference type="PIRSR" id="PIRSR001415-2"/>
    </source>
</evidence>
<evidence type="ECO:0000256" key="8">
    <source>
        <dbReference type="ARBA" id="ARBA00032837"/>
    </source>
</evidence>
<feature type="binding site" evidence="12">
    <location>
        <position position="167"/>
    </location>
    <ligand>
        <name>Zn(2+)</name>
        <dbReference type="ChEBI" id="CHEBI:29105"/>
        <note>catalytic</note>
    </ligand>
</feature>
<dbReference type="EMBL" id="CP012850">
    <property type="protein sequence ID" value="ALI35480.1"/>
    <property type="molecule type" value="Genomic_DNA"/>
</dbReference>
<name>A0A654LXD8_9ARCH</name>
<dbReference type="NCBIfam" id="NF006762">
    <property type="entry name" value="PRK09283.1"/>
    <property type="match status" value="1"/>
</dbReference>
<protein>
    <recommendedName>
        <fullName evidence="4">Delta-aminolevulinic acid dehydratase</fullName>
        <ecNumber evidence="3">4.2.1.24</ecNumber>
    </recommendedName>
    <alternativeName>
        <fullName evidence="8">Porphobilinogen synthase</fullName>
    </alternativeName>
</protein>
<feature type="binding site" evidence="12">
    <location>
        <position position="157"/>
    </location>
    <ligand>
        <name>Zn(2+)</name>
        <dbReference type="ChEBI" id="CHEBI:29105"/>
        <note>catalytic</note>
    </ligand>
</feature>
<evidence type="ECO:0000256" key="10">
    <source>
        <dbReference type="PIRSR" id="PIRSR001415-1"/>
    </source>
</evidence>
<feature type="binding site" evidence="11">
    <location>
        <position position="350"/>
    </location>
    <ligand>
        <name>5-aminolevulinate</name>
        <dbReference type="ChEBI" id="CHEBI:356416"/>
        <label>2</label>
    </ligand>
</feature>
<comment type="similarity">
    <text evidence="2 14">Belongs to the ALAD family.</text>
</comment>
<feature type="binding site" evidence="11">
    <location>
        <position position="311"/>
    </location>
    <ligand>
        <name>5-aminolevulinate</name>
        <dbReference type="ChEBI" id="CHEBI:356416"/>
        <label>2</label>
    </ligand>
</feature>
<feature type="binding site" evidence="11">
    <location>
        <position position="254"/>
    </location>
    <ligand>
        <name>5-aminolevulinate</name>
        <dbReference type="ChEBI" id="CHEBI:356416"/>
        <label>1</label>
    </ligand>
</feature>
<dbReference type="GO" id="GO:0008270">
    <property type="term" value="F:zinc ion binding"/>
    <property type="evidence" value="ECO:0007669"/>
    <property type="project" value="TreeGrafter"/>
</dbReference>
<evidence type="ECO:0000256" key="7">
    <source>
        <dbReference type="ARBA" id="ARBA00023244"/>
    </source>
</evidence>
<reference evidence="16" key="1">
    <citation type="submission" date="2015-10" db="EMBL/GenBank/DDBJ databases">
        <title>Niche specialization of a soil ammonia-oxidizing archaeon, Candidatus Nitrosocosmicus oleophilus.</title>
        <authorList>
            <person name="Jung M.-Y."/>
            <person name="Rhee S.-K."/>
        </authorList>
    </citation>
    <scope>NUCLEOTIDE SEQUENCE [LARGE SCALE GENOMIC DNA]</scope>
    <source>
        <strain evidence="16">MY3</strain>
    </source>
</reference>
<dbReference type="Pfam" id="PF00490">
    <property type="entry name" value="ALAD"/>
    <property type="match status" value="1"/>
</dbReference>
<keyword evidence="6 15" id="KW-0456">Lyase</keyword>
<dbReference type="GO" id="GO:0004655">
    <property type="term" value="F:porphobilinogen synthase activity"/>
    <property type="evidence" value="ECO:0007669"/>
    <property type="project" value="UniProtKB-EC"/>
</dbReference>
<dbReference type="FunFam" id="3.20.20.70:FF:000019">
    <property type="entry name" value="Delta-aminolevulinic acid dehydratase"/>
    <property type="match status" value="1"/>
</dbReference>
<feature type="active site" description="Schiff-base intermediate with substrate" evidence="10">
    <location>
        <position position="285"/>
    </location>
</feature>
<evidence type="ECO:0000313" key="15">
    <source>
        <dbReference type="EMBL" id="ALI35480.1"/>
    </source>
</evidence>
<dbReference type="PANTHER" id="PTHR11458:SF0">
    <property type="entry name" value="DELTA-AMINOLEVULINIC ACID DEHYDRATASE"/>
    <property type="match status" value="1"/>
</dbReference>
<evidence type="ECO:0000256" key="4">
    <source>
        <dbReference type="ARBA" id="ARBA00020771"/>
    </source>
</evidence>
<keyword evidence="16" id="KW-1185">Reference proteome</keyword>
<sequence length="362" mass="40587">MKNRNVDKLRNMDKNQSVESDFIDTTTFNSNNHYSYELFPKMRLRRLRKTAAIRELLQEIRLSPKDFVIPVFVQEGINKNLEIESMPGIFRYSPDKIIEEIDCISSLGIKGIILFGIPRKKDLNGKNAFNDKGIVQKTIKSIKKNYGDKLVIITDVCLCQYTSHGHCGIFQGKEINNDKSLDILSKTALSHAVAGADIVAPSAMMDGQVKSIRDILDDNEFKDTLIMGYSAKQASSFFSPFRDAAHSKPEFGNRLSYQMSYNNSREASREIKSDVEEGADVLMIKPAIPNLDLIYAAKQNTLHPIAAYSVSGEYSMIKAAASNNWMDENLAVTESLTAIKRAGANIIISYYAKKMAEILKNS</sequence>
<evidence type="ECO:0000256" key="6">
    <source>
        <dbReference type="ARBA" id="ARBA00023239"/>
    </source>
</evidence>
<feature type="active site" description="Schiff-base intermediate with substrate" evidence="10">
    <location>
        <position position="232"/>
    </location>
</feature>
<comment type="catalytic activity">
    <reaction evidence="9">
        <text>2 5-aminolevulinate = porphobilinogen + 2 H2O + H(+)</text>
        <dbReference type="Rhea" id="RHEA:24064"/>
        <dbReference type="ChEBI" id="CHEBI:15377"/>
        <dbReference type="ChEBI" id="CHEBI:15378"/>
        <dbReference type="ChEBI" id="CHEBI:58126"/>
        <dbReference type="ChEBI" id="CHEBI:356416"/>
        <dbReference type="EC" id="4.2.1.24"/>
    </reaction>
</comment>
<dbReference type="GO" id="GO:0005829">
    <property type="term" value="C:cytosol"/>
    <property type="evidence" value="ECO:0007669"/>
    <property type="project" value="TreeGrafter"/>
</dbReference>
<dbReference type="GO" id="GO:0006782">
    <property type="term" value="P:protoporphyrinogen IX biosynthetic process"/>
    <property type="evidence" value="ECO:0007669"/>
    <property type="project" value="UniProtKB-UniPathway"/>
</dbReference>
<dbReference type="Proteomes" id="UP000058925">
    <property type="component" value="Chromosome"/>
</dbReference>
<accession>A0A654LXD8</accession>
<keyword evidence="13" id="KW-0460">Magnesium</keyword>
<evidence type="ECO:0000256" key="9">
    <source>
        <dbReference type="ARBA" id="ARBA00047651"/>
    </source>
</evidence>
<evidence type="ECO:0000256" key="12">
    <source>
        <dbReference type="PIRSR" id="PIRSR001415-3"/>
    </source>
</evidence>
<dbReference type="PANTHER" id="PTHR11458">
    <property type="entry name" value="DELTA-AMINOLEVULINIC ACID DEHYDRATASE"/>
    <property type="match status" value="1"/>
</dbReference>
<evidence type="ECO:0000256" key="5">
    <source>
        <dbReference type="ARBA" id="ARBA00023133"/>
    </source>
</evidence>
<evidence type="ECO:0000256" key="1">
    <source>
        <dbReference type="ARBA" id="ARBA00004694"/>
    </source>
</evidence>
<feature type="binding site" evidence="12">
    <location>
        <position position="159"/>
    </location>
    <ligand>
        <name>Zn(2+)</name>
        <dbReference type="ChEBI" id="CHEBI:29105"/>
        <note>catalytic</note>
    </ligand>
</feature>
<dbReference type="SUPFAM" id="SSF51569">
    <property type="entry name" value="Aldolase"/>
    <property type="match status" value="1"/>
</dbReference>
<dbReference type="CDD" id="cd00384">
    <property type="entry name" value="ALAD_PBGS"/>
    <property type="match status" value="1"/>
</dbReference>
<keyword evidence="5" id="KW-0350">Heme biosynthesis</keyword>
<dbReference type="KEGG" id="taa:NMY3_01276"/>
<evidence type="ECO:0000256" key="13">
    <source>
        <dbReference type="PIRSR" id="PIRSR001415-5"/>
    </source>
</evidence>
<feature type="binding site" evidence="13">
    <location>
        <position position="270"/>
    </location>
    <ligand>
        <name>Mg(2+)</name>
        <dbReference type="ChEBI" id="CHEBI:18420"/>
    </ligand>
</feature>
<dbReference type="PRINTS" id="PR00144">
    <property type="entry name" value="DALDHYDRTASE"/>
</dbReference>
<dbReference type="AlphaFoldDB" id="A0A654LXD8"/>
<keyword evidence="7" id="KW-0627">Porphyrin biosynthesis</keyword>
<comment type="pathway">
    <text evidence="1">Porphyrin-containing compound metabolism; protoporphyrin-IX biosynthesis; coproporphyrinogen-III from 5-aminolevulinate: step 1/4.</text>
</comment>
<evidence type="ECO:0000256" key="3">
    <source>
        <dbReference type="ARBA" id="ARBA00012053"/>
    </source>
</evidence>
<organism evidence="15 16">
    <name type="scientific">Candidatus Nitrosocosmicus oleophilus</name>
    <dbReference type="NCBI Taxonomy" id="1353260"/>
    <lineage>
        <taxon>Archaea</taxon>
        <taxon>Nitrososphaerota</taxon>
        <taxon>Nitrososphaeria</taxon>
        <taxon>Nitrososphaerales</taxon>
        <taxon>Nitrososphaeraceae</taxon>
        <taxon>Candidatus Nitrosocosmicus</taxon>
    </lineage>
</organism>
<dbReference type="PIRSF" id="PIRSF001415">
    <property type="entry name" value="Porphbilin_synth"/>
    <property type="match status" value="1"/>
</dbReference>
<evidence type="ECO:0000256" key="2">
    <source>
        <dbReference type="ARBA" id="ARBA00008055"/>
    </source>
</evidence>
<dbReference type="EC" id="4.2.1.24" evidence="3"/>
<keyword evidence="12" id="KW-0479">Metal-binding</keyword>
<feature type="binding site" evidence="11">
    <location>
        <position position="242"/>
    </location>
    <ligand>
        <name>5-aminolevulinate</name>
        <dbReference type="ChEBI" id="CHEBI:356416"/>
        <label>1</label>
    </ligand>
</feature>
<dbReference type="UniPathway" id="UPA00251">
    <property type="reaction ID" value="UER00318"/>
</dbReference>
<dbReference type="SMART" id="SM01004">
    <property type="entry name" value="ALAD"/>
    <property type="match status" value="1"/>
</dbReference>
<gene>
    <name evidence="15" type="primary">hemB_1</name>
    <name evidence="15" type="ORF">NMY3_01276</name>
</gene>
<dbReference type="InterPro" id="IPR001731">
    <property type="entry name" value="ALAD"/>
</dbReference>
<dbReference type="Gene3D" id="3.20.20.70">
    <property type="entry name" value="Aldolase class I"/>
    <property type="match status" value="1"/>
</dbReference>
<keyword evidence="12" id="KW-0862">Zinc</keyword>
<proteinExistence type="inferred from homology"/>
<evidence type="ECO:0000256" key="14">
    <source>
        <dbReference type="RuleBase" id="RU004161"/>
    </source>
</evidence>
<evidence type="ECO:0000313" key="16">
    <source>
        <dbReference type="Proteomes" id="UP000058925"/>
    </source>
</evidence>